<name>A0A1S3TZM6_VIGRR</name>
<dbReference type="STRING" id="3916.A0A1S3TZM6"/>
<sequence>MLDCKEAATPMATNYYLDLDEAGKCVDQKMYRGMIGSFLYFTSSRLGIMHNVCLYARFQSSPKESHLTTVKRILKYLEGTKDLGLWYPSGTNIFLDGYSDSDFGGCKLDRNSTSGTCHLLGSSLISWHSKKQACVALSTVEAEYIAAGSCCA</sequence>
<dbReference type="OrthoDB" id="418237at2759"/>
<reference evidence="2" key="2">
    <citation type="submission" date="2025-08" db="UniProtKB">
        <authorList>
            <consortium name="RefSeq"/>
        </authorList>
    </citation>
    <scope>IDENTIFICATION</scope>
    <source>
        <tissue evidence="2">Leaf</tissue>
    </source>
</reference>
<dbReference type="AlphaFoldDB" id="A0A1S3TZM6"/>
<dbReference type="RefSeq" id="XP_014499225.1">
    <property type="nucleotide sequence ID" value="XM_014643739.1"/>
</dbReference>
<dbReference type="KEGG" id="vra:106760285"/>
<dbReference type="GeneID" id="106760285"/>
<keyword evidence="1" id="KW-1185">Reference proteome</keyword>
<proteinExistence type="predicted"/>
<evidence type="ECO:0000313" key="1">
    <source>
        <dbReference type="Proteomes" id="UP000087766"/>
    </source>
</evidence>
<evidence type="ECO:0000313" key="2">
    <source>
        <dbReference type="RefSeq" id="XP_014499225.1"/>
    </source>
</evidence>
<gene>
    <name evidence="2" type="primary">LOC106760285</name>
</gene>
<dbReference type="PANTHER" id="PTHR11439:SF483">
    <property type="entry name" value="PEPTIDE SYNTHASE GLIP-LIKE, PUTATIVE (AFU_ORTHOLOGUE AFUA_3G12920)-RELATED"/>
    <property type="match status" value="1"/>
</dbReference>
<accession>A0A1S3TZM6</accession>
<dbReference type="PANTHER" id="PTHR11439">
    <property type="entry name" value="GAG-POL-RELATED RETROTRANSPOSON"/>
    <property type="match status" value="1"/>
</dbReference>
<organism evidence="1 2">
    <name type="scientific">Vigna radiata var. radiata</name>
    <name type="common">Mung bean</name>
    <name type="synonym">Phaseolus aureus</name>
    <dbReference type="NCBI Taxonomy" id="3916"/>
    <lineage>
        <taxon>Eukaryota</taxon>
        <taxon>Viridiplantae</taxon>
        <taxon>Streptophyta</taxon>
        <taxon>Embryophyta</taxon>
        <taxon>Tracheophyta</taxon>
        <taxon>Spermatophyta</taxon>
        <taxon>Magnoliopsida</taxon>
        <taxon>eudicotyledons</taxon>
        <taxon>Gunneridae</taxon>
        <taxon>Pentapetalae</taxon>
        <taxon>rosids</taxon>
        <taxon>fabids</taxon>
        <taxon>Fabales</taxon>
        <taxon>Fabaceae</taxon>
        <taxon>Papilionoideae</taxon>
        <taxon>50 kb inversion clade</taxon>
        <taxon>NPAAA clade</taxon>
        <taxon>indigoferoid/millettioid clade</taxon>
        <taxon>Phaseoleae</taxon>
        <taxon>Vigna</taxon>
    </lineage>
</organism>
<dbReference type="CDD" id="cd09272">
    <property type="entry name" value="RNase_HI_RT_Ty1"/>
    <property type="match status" value="1"/>
</dbReference>
<dbReference type="Proteomes" id="UP000087766">
    <property type="component" value="Chromosome 5"/>
</dbReference>
<protein>
    <submittedName>
        <fullName evidence="2">Uncharacterized protein LOC106760285</fullName>
    </submittedName>
</protein>
<reference evidence="1" key="1">
    <citation type="journal article" date="2014" name="Nat. Commun.">
        <title>Genome sequence of mungbean and insights into evolution within Vigna species.</title>
        <authorList>
            <person name="Kang Y.J."/>
            <person name="Kim S.K."/>
            <person name="Kim M.Y."/>
            <person name="Lestari P."/>
            <person name="Kim K.H."/>
            <person name="Ha B.K."/>
            <person name="Jun T.H."/>
            <person name="Hwang W.J."/>
            <person name="Lee T."/>
            <person name="Lee J."/>
            <person name="Shim S."/>
            <person name="Yoon M.Y."/>
            <person name="Jang Y.E."/>
            <person name="Han K.S."/>
            <person name="Taeprayoon P."/>
            <person name="Yoon N."/>
            <person name="Somta P."/>
            <person name="Tanya P."/>
            <person name="Kim K.S."/>
            <person name="Gwag J.G."/>
            <person name="Moon J.K."/>
            <person name="Lee Y.H."/>
            <person name="Park B.S."/>
            <person name="Bombarely A."/>
            <person name="Doyle J.J."/>
            <person name="Jackson S.A."/>
            <person name="Schafleitner R."/>
            <person name="Srinives P."/>
            <person name="Varshney R.K."/>
            <person name="Lee S.H."/>
        </authorList>
    </citation>
    <scope>NUCLEOTIDE SEQUENCE [LARGE SCALE GENOMIC DNA]</scope>
    <source>
        <strain evidence="1">cv. VC1973A</strain>
    </source>
</reference>